<dbReference type="RefSeq" id="WP_013112441.1">
    <property type="nucleotide sequence ID" value="NC_014148.1"/>
</dbReference>
<feature type="region of interest" description="Disordered" evidence="1">
    <location>
        <begin position="691"/>
        <end position="719"/>
    </location>
</feature>
<dbReference type="OrthoDB" id="242313at2"/>
<dbReference type="AlphaFoldDB" id="D5SZA9"/>
<dbReference type="EMBL" id="CP001744">
    <property type="protein sequence ID" value="ADG70010.1"/>
    <property type="molecule type" value="Genomic_DNA"/>
</dbReference>
<keyword evidence="3" id="KW-1185">Reference proteome</keyword>
<gene>
    <name evidence="2" type="ordered locus">Plim_4202</name>
</gene>
<dbReference type="Proteomes" id="UP000002220">
    <property type="component" value="Chromosome"/>
</dbReference>
<evidence type="ECO:0000256" key="1">
    <source>
        <dbReference type="SAM" id="MobiDB-lite"/>
    </source>
</evidence>
<dbReference type="HOGENOM" id="CLU_384440_0_0_0"/>
<accession>D5SZA9</accession>
<reference evidence="2 3" key="1">
    <citation type="journal article" date="2010" name="Stand. Genomic Sci.">
        <title>Complete genome sequence of Planctomyces limnophilus type strain (Mu 290).</title>
        <authorList>
            <person name="Labutti K."/>
            <person name="Sikorski J."/>
            <person name="Schneider S."/>
            <person name="Nolan M."/>
            <person name="Lucas S."/>
            <person name="Glavina Del Rio T."/>
            <person name="Tice H."/>
            <person name="Cheng J.F."/>
            <person name="Goodwin L."/>
            <person name="Pitluck S."/>
            <person name="Liolios K."/>
            <person name="Ivanova N."/>
            <person name="Mavromatis K."/>
            <person name="Mikhailova N."/>
            <person name="Pati A."/>
            <person name="Chen A."/>
            <person name="Palaniappan K."/>
            <person name="Land M."/>
            <person name="Hauser L."/>
            <person name="Chang Y.J."/>
            <person name="Jeffries C.D."/>
            <person name="Tindall B.J."/>
            <person name="Rohde M."/>
            <person name="Goker M."/>
            <person name="Woyke T."/>
            <person name="Bristow J."/>
            <person name="Eisen J.A."/>
            <person name="Markowitz V."/>
            <person name="Hugenholtz P."/>
            <person name="Kyrpides N.C."/>
            <person name="Klenk H.P."/>
            <person name="Lapidus A."/>
        </authorList>
    </citation>
    <scope>NUCLEOTIDE SEQUENCE [LARGE SCALE GENOMIC DNA]</scope>
    <source>
        <strain evidence="3">ATCC 43296 / DSM 3776 / IFAM 1008 / 290</strain>
    </source>
</reference>
<dbReference type="KEGG" id="plm:Plim_4202"/>
<sequence length="719" mass="79860">MAVDLYQPCPCGSGKKLKFCCAPISDEMSRVDRLIADGQLRPALTALEALDRKVTPDTSSHAWIVTTTSTVHLQMERPDLARDLLKKLLETHTDNDYAFCLYAMASLATDSYEPSRKIIQKAFFRCTRKYPAMCSHLAIGIATVMMSRNAWMATREAMSLALRFAAEDERQDVFLRLLQVDNNPQIPWPLRGAHHLPEFTGSEEHEKEFKKGQKFVQIGCFEAAADTFAALSRQLPDAPAVAHAAALCRAWDGNEAEAAAGFHQAARLYTDRSKAVECETLAQLLQISASSDEPNLVRHEFSVSSVSRLLTAFDQHDRLNREERDFSRLPVAPVAVYQIYDRSLKDLVLGEGLPAPDQLPSSLGEVHIFDAAPDGSAQALAGLVAYAGNEMETAIALLKEAAGDLLGDTSETNQPIAGVPEQWIELQRQHYFPSRLTPSQIRELEDQLFNWKLNEKWAKTPAAGLAGKSPEEAAKDPAMNIAVTAAIFVLDSFAAQVRKLLDIRKIFQQLQVEPLPLLEVTPETPLANLSVIDFQRLPVSQLSDEQLKLAFNRALLIQHPQFLYDVEIEITRRPEPLDKVDKVKLYRSLGEMELLRNNFQGALHWIGEERKLPAPQGTTEFSFTLQHDMYELNLRAMAPEVTGYDELIQKFVNYYLPKLPQLLEFLESVSAISRKPLPGISASGIVTQTDTATSGGLWTPDQPQTTASSSGGGLWLPGN</sequence>
<feature type="compositionally biased region" description="Polar residues" evidence="1">
    <location>
        <begin position="691"/>
        <end position="709"/>
    </location>
</feature>
<protein>
    <submittedName>
        <fullName evidence="2">SEC-C motif domain protein</fullName>
    </submittedName>
</protein>
<dbReference type="InterPro" id="IPR011990">
    <property type="entry name" value="TPR-like_helical_dom_sf"/>
</dbReference>
<feature type="compositionally biased region" description="Gly residues" evidence="1">
    <location>
        <begin position="710"/>
        <end position="719"/>
    </location>
</feature>
<dbReference type="SUPFAM" id="SSF48452">
    <property type="entry name" value="TPR-like"/>
    <property type="match status" value="1"/>
</dbReference>
<dbReference type="SUPFAM" id="SSF103642">
    <property type="entry name" value="Sec-C motif"/>
    <property type="match status" value="1"/>
</dbReference>
<name>D5SZA9_PLAL2</name>
<evidence type="ECO:0000313" key="3">
    <source>
        <dbReference type="Proteomes" id="UP000002220"/>
    </source>
</evidence>
<organism evidence="2 3">
    <name type="scientific">Planctopirus limnophila (strain ATCC 43296 / DSM 3776 / IFAM 1008 / Mu 290)</name>
    <name type="common">Planctomyces limnophilus</name>
    <dbReference type="NCBI Taxonomy" id="521674"/>
    <lineage>
        <taxon>Bacteria</taxon>
        <taxon>Pseudomonadati</taxon>
        <taxon>Planctomycetota</taxon>
        <taxon>Planctomycetia</taxon>
        <taxon>Planctomycetales</taxon>
        <taxon>Planctomycetaceae</taxon>
        <taxon>Planctopirus</taxon>
    </lineage>
</organism>
<dbReference type="eggNOG" id="COG0457">
    <property type="taxonomic scope" value="Bacteria"/>
</dbReference>
<proteinExistence type="predicted"/>
<dbReference type="Gene3D" id="1.25.40.10">
    <property type="entry name" value="Tetratricopeptide repeat domain"/>
    <property type="match status" value="1"/>
</dbReference>
<evidence type="ECO:0000313" key="2">
    <source>
        <dbReference type="EMBL" id="ADG70010.1"/>
    </source>
</evidence>